<evidence type="ECO:0000256" key="3">
    <source>
        <dbReference type="ARBA" id="ARBA00022737"/>
    </source>
</evidence>
<dbReference type="AlphaFoldDB" id="A0A9R0S1T3"/>
<keyword evidence="3" id="KW-0677">Repeat</keyword>
<keyword evidence="2" id="KW-0433">Leucine-rich repeat</keyword>
<feature type="domain" description="NB-ARC" evidence="8">
    <location>
        <begin position="179"/>
        <end position="355"/>
    </location>
</feature>
<evidence type="ECO:0000256" key="1">
    <source>
        <dbReference type="ARBA" id="ARBA00008894"/>
    </source>
</evidence>
<keyword evidence="4" id="KW-0547">Nucleotide-binding</keyword>
<accession>A0A9R0S1T3</accession>
<keyword evidence="5" id="KW-0611">Plant defense</keyword>
<dbReference type="InterPro" id="IPR032675">
    <property type="entry name" value="LRR_dom_sf"/>
</dbReference>
<dbReference type="OMA" id="DIGHRNA"/>
<evidence type="ECO:0000259" key="9">
    <source>
        <dbReference type="Pfam" id="PF18052"/>
    </source>
</evidence>
<proteinExistence type="inferred from homology"/>
<evidence type="ECO:0000256" key="5">
    <source>
        <dbReference type="ARBA" id="ARBA00022821"/>
    </source>
</evidence>
<dbReference type="SUPFAM" id="SSF52058">
    <property type="entry name" value="L domain-like"/>
    <property type="match status" value="1"/>
</dbReference>
<dbReference type="GO" id="GO:0002758">
    <property type="term" value="P:innate immune response-activating signaling pathway"/>
    <property type="evidence" value="ECO:0007669"/>
    <property type="project" value="UniProtKB-ARBA"/>
</dbReference>
<dbReference type="GO" id="GO:0042742">
    <property type="term" value="P:defense response to bacterium"/>
    <property type="evidence" value="ECO:0007669"/>
    <property type="project" value="UniProtKB-ARBA"/>
</dbReference>
<dbReference type="EMBL" id="LT934115">
    <property type="protein sequence ID" value="VAH69991.1"/>
    <property type="molecule type" value="Genomic_DNA"/>
</dbReference>
<dbReference type="GO" id="GO:0009626">
    <property type="term" value="P:plant-type hypersensitive response"/>
    <property type="evidence" value="ECO:0007669"/>
    <property type="project" value="UniProtKB-ARBA"/>
</dbReference>
<dbReference type="PRINTS" id="PR00364">
    <property type="entry name" value="DISEASERSIST"/>
</dbReference>
<protein>
    <submittedName>
        <fullName evidence="12">Uncharacterized protein</fullName>
    </submittedName>
</protein>
<dbReference type="InterPro" id="IPR055414">
    <property type="entry name" value="LRR_R13L4/SHOC2-like"/>
</dbReference>
<organism evidence="12 13">
    <name type="scientific">Triticum turgidum subsp. durum</name>
    <name type="common">Durum wheat</name>
    <name type="synonym">Triticum durum</name>
    <dbReference type="NCBI Taxonomy" id="4567"/>
    <lineage>
        <taxon>Eukaryota</taxon>
        <taxon>Viridiplantae</taxon>
        <taxon>Streptophyta</taxon>
        <taxon>Embryophyta</taxon>
        <taxon>Tracheophyta</taxon>
        <taxon>Spermatophyta</taxon>
        <taxon>Magnoliopsida</taxon>
        <taxon>Liliopsida</taxon>
        <taxon>Poales</taxon>
        <taxon>Poaceae</taxon>
        <taxon>BOP clade</taxon>
        <taxon>Pooideae</taxon>
        <taxon>Triticodae</taxon>
        <taxon>Triticeae</taxon>
        <taxon>Triticinae</taxon>
        <taxon>Triticum</taxon>
    </lineage>
</organism>
<dbReference type="Pfam" id="PF23598">
    <property type="entry name" value="LRR_14"/>
    <property type="match status" value="2"/>
</dbReference>
<keyword evidence="6 7" id="KW-0175">Coiled coil</keyword>
<feature type="domain" description="Disease resistance protein winged helix" evidence="10">
    <location>
        <begin position="649"/>
        <end position="722"/>
    </location>
</feature>
<feature type="domain" description="Disease resistance R13L4/SHOC-2-like LRR" evidence="11">
    <location>
        <begin position="943"/>
        <end position="1168"/>
    </location>
</feature>
<dbReference type="Gene3D" id="1.10.10.10">
    <property type="entry name" value="Winged helix-like DNA-binding domain superfamily/Winged helix DNA-binding domain"/>
    <property type="match status" value="1"/>
</dbReference>
<dbReference type="Gene3D" id="1.10.8.430">
    <property type="entry name" value="Helical domain of apoptotic protease-activating factors"/>
    <property type="match status" value="1"/>
</dbReference>
<dbReference type="InterPro" id="IPR036388">
    <property type="entry name" value="WH-like_DNA-bd_sf"/>
</dbReference>
<dbReference type="Pfam" id="PF18052">
    <property type="entry name" value="Rx_N"/>
    <property type="match status" value="1"/>
</dbReference>
<feature type="domain" description="Disease resistance R13L4/SHOC-2-like LRR" evidence="11">
    <location>
        <begin position="772"/>
        <end position="871"/>
    </location>
</feature>
<dbReference type="Pfam" id="PF23559">
    <property type="entry name" value="WHD_DRP"/>
    <property type="match status" value="1"/>
</dbReference>
<dbReference type="Gene3D" id="3.40.50.300">
    <property type="entry name" value="P-loop containing nucleotide triphosphate hydrolases"/>
    <property type="match status" value="2"/>
</dbReference>
<dbReference type="Gramene" id="TRITD3Av1G280520.7">
    <property type="protein sequence ID" value="TRITD3Av1G280520.7"/>
    <property type="gene ID" value="TRITD3Av1G280520"/>
</dbReference>
<reference evidence="12 13" key="1">
    <citation type="submission" date="2017-09" db="EMBL/GenBank/DDBJ databases">
        <authorList>
            <consortium name="International Durum Wheat Genome Sequencing Consortium (IDWGSC)"/>
            <person name="Milanesi L."/>
        </authorList>
    </citation>
    <scope>NUCLEOTIDE SEQUENCE [LARGE SCALE GENOMIC DNA]</scope>
    <source>
        <strain evidence="13">cv. Svevo</strain>
    </source>
</reference>
<evidence type="ECO:0000259" key="10">
    <source>
        <dbReference type="Pfam" id="PF23559"/>
    </source>
</evidence>
<evidence type="ECO:0000259" key="11">
    <source>
        <dbReference type="Pfam" id="PF23598"/>
    </source>
</evidence>
<evidence type="ECO:0000256" key="7">
    <source>
        <dbReference type="SAM" id="Coils"/>
    </source>
</evidence>
<keyword evidence="13" id="KW-1185">Reference proteome</keyword>
<evidence type="ECO:0000256" key="6">
    <source>
        <dbReference type="ARBA" id="ARBA00023054"/>
    </source>
</evidence>
<evidence type="ECO:0000313" key="13">
    <source>
        <dbReference type="Proteomes" id="UP000324705"/>
    </source>
</evidence>
<dbReference type="Pfam" id="PF00931">
    <property type="entry name" value="NB-ARC"/>
    <property type="match status" value="2"/>
</dbReference>
<dbReference type="SUPFAM" id="SSF52540">
    <property type="entry name" value="P-loop containing nucleoside triphosphate hydrolases"/>
    <property type="match status" value="2"/>
</dbReference>
<dbReference type="InterPro" id="IPR041118">
    <property type="entry name" value="Rx_N"/>
</dbReference>
<dbReference type="PANTHER" id="PTHR23155:SF1114">
    <property type="entry name" value="OS02G0475500 PROTEIN"/>
    <property type="match status" value="1"/>
</dbReference>
<feature type="domain" description="Disease resistance N-terminal" evidence="9">
    <location>
        <begin position="12"/>
        <end position="95"/>
    </location>
</feature>
<dbReference type="InterPro" id="IPR042197">
    <property type="entry name" value="Apaf_helical"/>
</dbReference>
<feature type="domain" description="NB-ARC" evidence="8">
    <location>
        <begin position="401"/>
        <end position="561"/>
    </location>
</feature>
<dbReference type="InterPro" id="IPR027417">
    <property type="entry name" value="P-loop_NTPase"/>
</dbReference>
<dbReference type="Gene3D" id="1.20.5.4130">
    <property type="match status" value="1"/>
</dbReference>
<dbReference type="Proteomes" id="UP000324705">
    <property type="component" value="Chromosome 3A"/>
</dbReference>
<sequence length="1197" mass="135438">MEATAISIGKSVLSGALNYAQSAVAEEVALQLGVQRDHSFISDELEMMRGFLMAAHDERDDNMVVKIWVKQVRDVSYAVEDCLMDFVVRLENQSWWCLSRKVLARRYVAEQMKELRAKVEEVSQRNQRYHLIKGSSSKPTSAVGQSTISGATMSAADDARLKRQKAKMDLVKLINCNDDALRVIAFWGTSSSDLGETSIIKSAYEDPMIHKNFDCCAWITLVYPFNQTDFIQSIVRQIYVNSLQETGEEGKSAIGGQVLKMMATVNKDGLAHEFERYLNFKSYLIVLNGIRTIEEWDCIKSCFPDNKKGSRIIVSTEQVEVASLCIGADDEALVHKKLFADQSLYAFYKKVSQEERNSEEKGSTSYVAPSVVNSSAHKNILARMETMATLEESRLIGRGNEKEEIIKLISNKDRQQFHVFSLWGMGGIGKTTLARDIFQSQEISSMFDKRACVTVMRPFNSATLLESLTMQFRDRNETDLTRCLEGKRYLLVLDDLWSIGEWDAIKKYLPETAASCIIVTTREENIAKHCSKDGINIYKLNHLGPDDARTLFTKKVFKETVSLDERYPELVEPAKLILKKCRGLPLALVTIGGFLANQPKTAFEWRKLNEHISAELEMNPELETIKAILMKSYDGLPYYLKACFLYLAIFPEDQKIARRRLVRRWLAEGYSSEVRGKSLEEILDGYFMELISRSMILPSQRSMYSRKGIDSCHVHDLIREIAISKSMEENLVFTLEEGCGLNNQGTVRHLAVSSNWKGDQCEFENMVDLSCVRSLTVFGNWRPFYISDKMRLLRVLDLEGDWDLVDHHLAHIGKLVHLRYLSLKGQYAIFHLPNSLGNLRQLQTLDISGTSITKLPRTMMKLVKMQRILAGDMKNGYYDELRWPLIRLPLYSAGCCVACCAPGLGKKLLGIDDVAQFNRRDVCTAFYCSMLPYYVAGGRNPGGVEVPRGVWKLMALDTLRTVDVSVGKAVLEDIKKLTRLRKLGVTGINKRNSQELCSAIARLSSLESLSLHSEGETGLSGCLDGLSSPPENLQSLKLRGTLVELPEWIQGLKNLVKLKLEWSSISEHDAAMQVLGNLPKLATLRLLYDSFIGEEVSFIFCRETFPSLKVLKLYCIRNLKSVGFEEGAAPKLELLRHYNGWMSPSVGLFSGLQHLPSLKEFMLEESNWRNTEFVEQLQGQLAENDNKPVLKSWSRVS</sequence>
<evidence type="ECO:0000256" key="2">
    <source>
        <dbReference type="ARBA" id="ARBA00022614"/>
    </source>
</evidence>
<feature type="coiled-coil region" evidence="7">
    <location>
        <begin position="105"/>
        <end position="132"/>
    </location>
</feature>
<dbReference type="Gene3D" id="3.80.10.10">
    <property type="entry name" value="Ribonuclease Inhibitor"/>
    <property type="match status" value="2"/>
</dbReference>
<dbReference type="InterPro" id="IPR002182">
    <property type="entry name" value="NB-ARC"/>
</dbReference>
<dbReference type="FunFam" id="1.10.10.10:FF:000322">
    <property type="entry name" value="Probable disease resistance protein At1g63360"/>
    <property type="match status" value="1"/>
</dbReference>
<evidence type="ECO:0000256" key="4">
    <source>
        <dbReference type="ARBA" id="ARBA00022741"/>
    </source>
</evidence>
<comment type="similarity">
    <text evidence="1">Belongs to the disease resistance NB-LRR family.</text>
</comment>
<dbReference type="InterPro" id="IPR044974">
    <property type="entry name" value="Disease_R_plants"/>
</dbReference>
<dbReference type="InterPro" id="IPR058922">
    <property type="entry name" value="WHD_DRP"/>
</dbReference>
<evidence type="ECO:0000313" key="12">
    <source>
        <dbReference type="EMBL" id="VAH69991.1"/>
    </source>
</evidence>
<dbReference type="CDD" id="cd14798">
    <property type="entry name" value="RX-CC_like"/>
    <property type="match status" value="1"/>
</dbReference>
<dbReference type="GO" id="GO:0043531">
    <property type="term" value="F:ADP binding"/>
    <property type="evidence" value="ECO:0007669"/>
    <property type="project" value="InterPro"/>
</dbReference>
<gene>
    <name evidence="12" type="ORF">TRITD_3Av1G280520</name>
</gene>
<dbReference type="PANTHER" id="PTHR23155">
    <property type="entry name" value="DISEASE RESISTANCE PROTEIN RP"/>
    <property type="match status" value="1"/>
</dbReference>
<dbReference type="InterPro" id="IPR038005">
    <property type="entry name" value="RX-like_CC"/>
</dbReference>
<name>A0A9R0S1T3_TRITD</name>
<evidence type="ECO:0000259" key="8">
    <source>
        <dbReference type="Pfam" id="PF00931"/>
    </source>
</evidence>